<dbReference type="AlphaFoldDB" id="A0A383BPV6"/>
<dbReference type="EC" id="6.1.1.14" evidence="2"/>
<keyword evidence="3" id="KW-0436">Ligase</keyword>
<accession>A0A383BPV6</accession>
<evidence type="ECO:0000256" key="3">
    <source>
        <dbReference type="ARBA" id="ARBA00022598"/>
    </source>
</evidence>
<evidence type="ECO:0000256" key="2">
    <source>
        <dbReference type="ARBA" id="ARBA00012829"/>
    </source>
</evidence>
<keyword evidence="5" id="KW-0067">ATP-binding</keyword>
<keyword evidence="7" id="KW-0030">Aminoacyl-tRNA synthetase</keyword>
<evidence type="ECO:0000256" key="8">
    <source>
        <dbReference type="ARBA" id="ARBA00047937"/>
    </source>
</evidence>
<evidence type="ECO:0000256" key="1">
    <source>
        <dbReference type="ARBA" id="ARBA00008226"/>
    </source>
</evidence>
<reference evidence="9" key="1">
    <citation type="submission" date="2018-05" db="EMBL/GenBank/DDBJ databases">
        <authorList>
            <person name="Lanie J.A."/>
            <person name="Ng W.-L."/>
            <person name="Kazmierczak K.M."/>
            <person name="Andrzejewski T.M."/>
            <person name="Davidsen T.M."/>
            <person name="Wayne K.J."/>
            <person name="Tettelin H."/>
            <person name="Glass J.I."/>
            <person name="Rusch D."/>
            <person name="Podicherti R."/>
            <person name="Tsui H.-C.T."/>
            <person name="Winkler M.E."/>
        </authorList>
    </citation>
    <scope>NUCLEOTIDE SEQUENCE</scope>
</reference>
<comment type="similarity">
    <text evidence="1">Belongs to the class-II aminoacyl-tRNA synthetase family.</text>
</comment>
<dbReference type="SUPFAM" id="SSF109604">
    <property type="entry name" value="HD-domain/PDEase-like"/>
    <property type="match status" value="1"/>
</dbReference>
<proteinExistence type="inferred from homology"/>
<dbReference type="InterPro" id="IPR015944">
    <property type="entry name" value="Gly-tRNA-synth_bsu"/>
</dbReference>
<dbReference type="EMBL" id="UINC01202215">
    <property type="protein sequence ID" value="SVE21909.1"/>
    <property type="molecule type" value="Genomic_DNA"/>
</dbReference>
<sequence>QFFIDKDLANNIFERKDYLKKVIFHKKLGNMFDKIQRISELSTYINNQSYSDKKLLYKEISNICKLDLISNMVVEIPKLQGYIGSYYALKMGINSTVANGIKEHYAPRNSDDDIPSSVDAQIVAIADKLDTVVGVFLANEKPTGTRDPLGIRRATNGIIRIMLKTNYDINLTQLINKASKIIFSKSHDLKDNEDALLDCHKFFKEKLVSTFKEDYGYDENLILSVINKNNDINPYVMLRKIEAI</sequence>
<feature type="non-terminal residue" evidence="9">
    <location>
        <position position="1"/>
    </location>
</feature>
<dbReference type="InterPro" id="IPR006194">
    <property type="entry name" value="Gly-tRNA-synth_heterodimer"/>
</dbReference>
<keyword evidence="4" id="KW-0547">Nucleotide-binding</keyword>
<feature type="non-terminal residue" evidence="9">
    <location>
        <position position="244"/>
    </location>
</feature>
<dbReference type="Pfam" id="PF02092">
    <property type="entry name" value="tRNA_synt_2f"/>
    <property type="match status" value="1"/>
</dbReference>
<dbReference type="PROSITE" id="PS50861">
    <property type="entry name" value="AA_TRNA_LIGASE_II_GLYAB"/>
    <property type="match status" value="1"/>
</dbReference>
<name>A0A383BPV6_9ZZZZ</name>
<dbReference type="PANTHER" id="PTHR30075">
    <property type="entry name" value="GLYCYL-TRNA SYNTHETASE"/>
    <property type="match status" value="1"/>
</dbReference>
<evidence type="ECO:0000256" key="7">
    <source>
        <dbReference type="ARBA" id="ARBA00023146"/>
    </source>
</evidence>
<dbReference type="GO" id="GO:0006426">
    <property type="term" value="P:glycyl-tRNA aminoacylation"/>
    <property type="evidence" value="ECO:0007669"/>
    <property type="project" value="InterPro"/>
</dbReference>
<evidence type="ECO:0000256" key="6">
    <source>
        <dbReference type="ARBA" id="ARBA00022917"/>
    </source>
</evidence>
<comment type="catalytic activity">
    <reaction evidence="8">
        <text>tRNA(Gly) + glycine + ATP = glycyl-tRNA(Gly) + AMP + diphosphate</text>
        <dbReference type="Rhea" id="RHEA:16013"/>
        <dbReference type="Rhea" id="RHEA-COMP:9664"/>
        <dbReference type="Rhea" id="RHEA-COMP:9683"/>
        <dbReference type="ChEBI" id="CHEBI:30616"/>
        <dbReference type="ChEBI" id="CHEBI:33019"/>
        <dbReference type="ChEBI" id="CHEBI:57305"/>
        <dbReference type="ChEBI" id="CHEBI:78442"/>
        <dbReference type="ChEBI" id="CHEBI:78522"/>
        <dbReference type="ChEBI" id="CHEBI:456215"/>
        <dbReference type="EC" id="6.1.1.14"/>
    </reaction>
</comment>
<gene>
    <name evidence="9" type="ORF">METZ01_LOCUS474763</name>
</gene>
<organism evidence="9">
    <name type="scientific">marine metagenome</name>
    <dbReference type="NCBI Taxonomy" id="408172"/>
    <lineage>
        <taxon>unclassified sequences</taxon>
        <taxon>metagenomes</taxon>
        <taxon>ecological metagenomes</taxon>
    </lineage>
</organism>
<evidence type="ECO:0000256" key="5">
    <source>
        <dbReference type="ARBA" id="ARBA00022840"/>
    </source>
</evidence>
<dbReference type="PANTHER" id="PTHR30075:SF2">
    <property type="entry name" value="GLYCINE--TRNA LIGASE, CHLOROPLASTIC_MITOCHONDRIAL 2"/>
    <property type="match status" value="1"/>
</dbReference>
<evidence type="ECO:0000256" key="4">
    <source>
        <dbReference type="ARBA" id="ARBA00022741"/>
    </source>
</evidence>
<keyword evidence="6" id="KW-0648">Protein biosynthesis</keyword>
<dbReference type="GO" id="GO:0005524">
    <property type="term" value="F:ATP binding"/>
    <property type="evidence" value="ECO:0007669"/>
    <property type="project" value="UniProtKB-KW"/>
</dbReference>
<evidence type="ECO:0000313" key="9">
    <source>
        <dbReference type="EMBL" id="SVE21909.1"/>
    </source>
</evidence>
<dbReference type="GO" id="GO:0005829">
    <property type="term" value="C:cytosol"/>
    <property type="evidence" value="ECO:0007669"/>
    <property type="project" value="TreeGrafter"/>
</dbReference>
<protein>
    <recommendedName>
        <fullName evidence="2">glycine--tRNA ligase</fullName>
        <ecNumber evidence="2">6.1.1.14</ecNumber>
    </recommendedName>
</protein>
<dbReference type="GO" id="GO:0004820">
    <property type="term" value="F:glycine-tRNA ligase activity"/>
    <property type="evidence" value="ECO:0007669"/>
    <property type="project" value="UniProtKB-EC"/>
</dbReference>